<accession>A0A2P2E8I1</accession>
<evidence type="ECO:0000313" key="2">
    <source>
        <dbReference type="EMBL" id="GBF57376.1"/>
    </source>
</evidence>
<evidence type="ECO:0000256" key="1">
    <source>
        <dbReference type="SAM" id="MobiDB-lite"/>
    </source>
</evidence>
<organism evidence="2 3">
    <name type="scientific">Candidatus Phycosocius bacilliformis</name>
    <dbReference type="NCBI Taxonomy" id="1445552"/>
    <lineage>
        <taxon>Bacteria</taxon>
        <taxon>Pseudomonadati</taxon>
        <taxon>Pseudomonadota</taxon>
        <taxon>Alphaproteobacteria</taxon>
        <taxon>Caulobacterales</taxon>
        <taxon>Caulobacterales incertae sedis</taxon>
        <taxon>Candidatus Phycosocius</taxon>
    </lineage>
</organism>
<dbReference type="EMBL" id="BFBR01000002">
    <property type="protein sequence ID" value="GBF57376.1"/>
    <property type="molecule type" value="Genomic_DNA"/>
</dbReference>
<name>A0A2P2E8I1_9PROT</name>
<protein>
    <recommendedName>
        <fullName evidence="4">Tat pathway signal sequence domain protein</fullName>
    </recommendedName>
</protein>
<dbReference type="AlphaFoldDB" id="A0A2P2E8I1"/>
<gene>
    <name evidence="2" type="ORF">PbB2_01042</name>
</gene>
<dbReference type="Proteomes" id="UP000245086">
    <property type="component" value="Unassembled WGS sequence"/>
</dbReference>
<feature type="region of interest" description="Disordered" evidence="1">
    <location>
        <begin position="46"/>
        <end position="92"/>
    </location>
</feature>
<evidence type="ECO:0000313" key="3">
    <source>
        <dbReference type="Proteomes" id="UP000245086"/>
    </source>
</evidence>
<feature type="compositionally biased region" description="Low complexity" evidence="1">
    <location>
        <begin position="59"/>
        <end position="71"/>
    </location>
</feature>
<sequence length="268" mass="28423">MGYNCGSAKMVCFASSVECNMRTQAIALVITSSLVLAACSSLPFGGNRDGRGKAPPPVSEADAPAAEAPKPTVEATPGDAEKLETPAGPPRKRGFFTGLAKALGSDSGAANVGPCPAVRVLYDAQRFVELNGPERFENVGYTGEILNVNSDCRYVGEDPITINMQLDMAFGKGPKAAPGAKSVNYWVTVTRKDIAVISRQTYSQAVEIPAGSDRVAVKSLPIFIEIPRANKDIAGANFEVLVGFELTPDQLEFNRNGKRFRVDAGVPR</sequence>
<keyword evidence="3" id="KW-1185">Reference proteome</keyword>
<reference evidence="2 3" key="1">
    <citation type="journal article" date="2018" name="Genome Announc.">
        <title>Draft Genome Sequence of "Candidatus Phycosocius bacilliformis," an Alphaproteobacterial Ectosymbiont of the Hydrocarbon-Producing Green Alga Botryococcus braunii.</title>
        <authorList>
            <person name="Tanabe Y."/>
            <person name="Yamaguchi H."/>
            <person name="Watanabe M.M."/>
        </authorList>
    </citation>
    <scope>NUCLEOTIDE SEQUENCE [LARGE SCALE GENOMIC DNA]</scope>
    <source>
        <strain evidence="2 3">BOTRYCO-2</strain>
    </source>
</reference>
<evidence type="ECO:0008006" key="4">
    <source>
        <dbReference type="Google" id="ProtNLM"/>
    </source>
</evidence>
<proteinExistence type="predicted"/>
<comment type="caution">
    <text evidence="2">The sequence shown here is derived from an EMBL/GenBank/DDBJ whole genome shotgun (WGS) entry which is preliminary data.</text>
</comment>